<keyword evidence="2" id="KW-0808">Transferase</keyword>
<name>A0A6J5LJA6_9CAUD</name>
<evidence type="ECO:0000259" key="1">
    <source>
        <dbReference type="Pfam" id="PF08241"/>
    </source>
</evidence>
<gene>
    <name evidence="2" type="ORF">UFOVP274_29</name>
</gene>
<reference evidence="2" key="1">
    <citation type="submission" date="2020-04" db="EMBL/GenBank/DDBJ databases">
        <authorList>
            <person name="Chiriac C."/>
            <person name="Salcher M."/>
            <person name="Ghai R."/>
            <person name="Kavagutti S V."/>
        </authorList>
    </citation>
    <scope>NUCLEOTIDE SEQUENCE</scope>
</reference>
<dbReference type="Pfam" id="PF08241">
    <property type="entry name" value="Methyltransf_11"/>
    <property type="match status" value="1"/>
</dbReference>
<feature type="domain" description="Methyltransferase type 11" evidence="1">
    <location>
        <begin position="29"/>
        <end position="78"/>
    </location>
</feature>
<evidence type="ECO:0000313" key="2">
    <source>
        <dbReference type="EMBL" id="CAB4134664.1"/>
    </source>
</evidence>
<dbReference type="SUPFAM" id="SSF53335">
    <property type="entry name" value="S-adenosyl-L-methionine-dependent methyltransferases"/>
    <property type="match status" value="1"/>
</dbReference>
<dbReference type="InterPro" id="IPR029063">
    <property type="entry name" value="SAM-dependent_MTases_sf"/>
</dbReference>
<dbReference type="Gene3D" id="3.40.50.150">
    <property type="entry name" value="Vaccinia Virus protein VP39"/>
    <property type="match status" value="1"/>
</dbReference>
<dbReference type="InterPro" id="IPR013216">
    <property type="entry name" value="Methyltransf_11"/>
</dbReference>
<keyword evidence="2" id="KW-0489">Methyltransferase</keyword>
<accession>A0A6J5LJA6</accession>
<organism evidence="2">
    <name type="scientific">uncultured Caudovirales phage</name>
    <dbReference type="NCBI Taxonomy" id="2100421"/>
    <lineage>
        <taxon>Viruses</taxon>
        <taxon>Duplodnaviria</taxon>
        <taxon>Heunggongvirae</taxon>
        <taxon>Uroviricota</taxon>
        <taxon>Caudoviricetes</taxon>
        <taxon>Peduoviridae</taxon>
        <taxon>Maltschvirus</taxon>
        <taxon>Maltschvirus maltsch</taxon>
    </lineage>
</organism>
<protein>
    <submittedName>
        <fullName evidence="2">Methyltransferase type 11</fullName>
    </submittedName>
</protein>
<dbReference type="GO" id="GO:0032259">
    <property type="term" value="P:methylation"/>
    <property type="evidence" value="ECO:0007669"/>
    <property type="project" value="UniProtKB-KW"/>
</dbReference>
<dbReference type="GO" id="GO:0008757">
    <property type="term" value="F:S-adenosylmethionine-dependent methyltransferase activity"/>
    <property type="evidence" value="ECO:0007669"/>
    <property type="project" value="InterPro"/>
</dbReference>
<sequence length="181" mass="20784">MTKLDIGCGKNKREGFIGVDQYAMDGVDIVMDVRQKWTFDSDSVEEAHCSHFLEHLSGPERVKFYNELFRVLKPGAKATIITPHWASNRAYGDPTHQWPPVAEMGFYYLKQEWRDTQAPHTDIKWNPDGYSCNFDATWGYSFTPDLGNRNQEYVQFALQNYKEAAQDMIATLIKPAPKPAD</sequence>
<proteinExistence type="predicted"/>
<dbReference type="EMBL" id="LR796296">
    <property type="protein sequence ID" value="CAB4134664.1"/>
    <property type="molecule type" value="Genomic_DNA"/>
</dbReference>